<evidence type="ECO:0000313" key="11">
    <source>
        <dbReference type="Proteomes" id="UP000198882"/>
    </source>
</evidence>
<dbReference type="AlphaFoldDB" id="A0A1G9A9L9"/>
<dbReference type="InterPro" id="IPR050351">
    <property type="entry name" value="BphY/WalK/GraS-like"/>
</dbReference>
<evidence type="ECO:0000313" key="10">
    <source>
        <dbReference type="EMBL" id="SDK23951.1"/>
    </source>
</evidence>
<dbReference type="GO" id="GO:0000155">
    <property type="term" value="F:phosphorelay sensor kinase activity"/>
    <property type="evidence" value="ECO:0007669"/>
    <property type="project" value="InterPro"/>
</dbReference>
<feature type="transmembrane region" description="Helical" evidence="8">
    <location>
        <begin position="16"/>
        <end position="34"/>
    </location>
</feature>
<feature type="domain" description="Histidine kinase" evidence="9">
    <location>
        <begin position="181"/>
        <end position="412"/>
    </location>
</feature>
<dbReference type="STRING" id="1095776.SAMN04515672_2632"/>
<dbReference type="EC" id="2.7.13.3" evidence="2"/>
<evidence type="ECO:0000256" key="2">
    <source>
        <dbReference type="ARBA" id="ARBA00012438"/>
    </source>
</evidence>
<evidence type="ECO:0000256" key="3">
    <source>
        <dbReference type="ARBA" id="ARBA00022553"/>
    </source>
</evidence>
<dbReference type="InterPro" id="IPR036890">
    <property type="entry name" value="HATPase_C_sf"/>
</dbReference>
<dbReference type="PANTHER" id="PTHR42878:SF15">
    <property type="entry name" value="BACTERIOPHYTOCHROME"/>
    <property type="match status" value="1"/>
</dbReference>
<name>A0A1G9A9L9_9EURY</name>
<feature type="transmembrane region" description="Helical" evidence="8">
    <location>
        <begin position="76"/>
        <end position="100"/>
    </location>
</feature>
<dbReference type="InterPro" id="IPR031623">
    <property type="entry name" value="HisKA_4TM"/>
</dbReference>
<accession>A0A1G9A9L9</accession>
<comment type="catalytic activity">
    <reaction evidence="1">
        <text>ATP + protein L-histidine = ADP + protein N-phospho-L-histidine.</text>
        <dbReference type="EC" id="2.7.13.3"/>
    </reaction>
</comment>
<keyword evidence="8" id="KW-0812">Transmembrane</keyword>
<dbReference type="SUPFAM" id="SSF55874">
    <property type="entry name" value="ATPase domain of HSP90 chaperone/DNA topoisomerase II/histidine kinase"/>
    <property type="match status" value="1"/>
</dbReference>
<keyword evidence="8" id="KW-1133">Transmembrane helix</keyword>
<organism evidence="10 11">
    <name type="scientific">Natronorubrum texcoconense</name>
    <dbReference type="NCBI Taxonomy" id="1095776"/>
    <lineage>
        <taxon>Archaea</taxon>
        <taxon>Methanobacteriati</taxon>
        <taxon>Methanobacteriota</taxon>
        <taxon>Stenosarchaea group</taxon>
        <taxon>Halobacteria</taxon>
        <taxon>Halobacteriales</taxon>
        <taxon>Natrialbaceae</taxon>
        <taxon>Natronorubrum</taxon>
    </lineage>
</organism>
<keyword evidence="4" id="KW-0808">Transferase</keyword>
<dbReference type="Gene3D" id="3.30.565.10">
    <property type="entry name" value="Histidine kinase-like ATPase, C-terminal domain"/>
    <property type="match status" value="1"/>
</dbReference>
<dbReference type="Pfam" id="PF16926">
    <property type="entry name" value="HisKA_4TM"/>
    <property type="match status" value="1"/>
</dbReference>
<feature type="transmembrane region" description="Helical" evidence="8">
    <location>
        <begin position="46"/>
        <end position="64"/>
    </location>
</feature>
<evidence type="ECO:0000256" key="4">
    <source>
        <dbReference type="ARBA" id="ARBA00022679"/>
    </source>
</evidence>
<dbReference type="Pfam" id="PF02518">
    <property type="entry name" value="HATPase_c"/>
    <property type="match status" value="1"/>
</dbReference>
<dbReference type="InterPro" id="IPR003661">
    <property type="entry name" value="HisK_dim/P_dom"/>
</dbReference>
<dbReference type="Gene3D" id="1.10.287.130">
    <property type="match status" value="1"/>
</dbReference>
<sequence length="417" mass="46058">MSRWKRVVSVVGPQRIVLAFGVAYVAIALGRTLVRTNYGERLSSLLSIFFLIGVFGVILCYGGYKLPETDIREEYFPYVAGWCLGGFAVMLAILGLYEVLAEGGIANPDRAIPILTSFSTTAGFGVGIHDARARTRAHEVTQRNRELEEIQLELEETVGRLEESNEQLAASNERLEQFAYAASHDLQEPLRMVSSYLRLIERRNDDLDDESEEFLAYAVGGADRMRSMIEGLLQYSRVETEGQPFEEVDLDAVFEDVLEEHSVKIDDCDGTVTVDSLPRVEGDEDQLRQVLGNLLRNALEYSGDAPPVVHVGAERNGSVWIVSVRDEGIGIDADEQERIFDVFERLHALEDHEGTGLGLALCERIVERHGVRANSAGPGSTDERRESVGGEIWVDSEPGEGATFSFSLPASDTVDPS</sequence>
<dbReference type="CDD" id="cd00082">
    <property type="entry name" value="HisKA"/>
    <property type="match status" value="1"/>
</dbReference>
<dbReference type="SMART" id="SM00387">
    <property type="entry name" value="HATPase_c"/>
    <property type="match status" value="1"/>
</dbReference>
<reference evidence="11" key="1">
    <citation type="submission" date="2016-10" db="EMBL/GenBank/DDBJ databases">
        <authorList>
            <person name="Varghese N."/>
            <person name="Submissions S."/>
        </authorList>
    </citation>
    <scope>NUCLEOTIDE SEQUENCE [LARGE SCALE GENOMIC DNA]</scope>
    <source>
        <strain evidence="11">B4,CECT 8067,JCM 17497</strain>
    </source>
</reference>
<keyword evidence="8" id="KW-0472">Membrane</keyword>
<evidence type="ECO:0000259" key="9">
    <source>
        <dbReference type="PROSITE" id="PS50109"/>
    </source>
</evidence>
<keyword evidence="5 10" id="KW-0418">Kinase</keyword>
<dbReference type="InterPro" id="IPR005467">
    <property type="entry name" value="His_kinase_dom"/>
</dbReference>
<protein>
    <recommendedName>
        <fullName evidence="2">histidine kinase</fullName>
        <ecNumber evidence="2">2.7.13.3</ecNumber>
    </recommendedName>
</protein>
<dbReference type="PANTHER" id="PTHR42878">
    <property type="entry name" value="TWO-COMPONENT HISTIDINE KINASE"/>
    <property type="match status" value="1"/>
</dbReference>
<evidence type="ECO:0000256" key="7">
    <source>
        <dbReference type="SAM" id="MobiDB-lite"/>
    </source>
</evidence>
<dbReference type="EMBL" id="FNFE01000003">
    <property type="protein sequence ID" value="SDK23951.1"/>
    <property type="molecule type" value="Genomic_DNA"/>
</dbReference>
<dbReference type="GO" id="GO:0030295">
    <property type="term" value="F:protein kinase activator activity"/>
    <property type="evidence" value="ECO:0007669"/>
    <property type="project" value="TreeGrafter"/>
</dbReference>
<feature type="compositionally biased region" description="Polar residues" evidence="7">
    <location>
        <begin position="404"/>
        <end position="417"/>
    </location>
</feature>
<keyword evidence="6" id="KW-0175">Coiled coil</keyword>
<gene>
    <name evidence="10" type="ORF">SAMN04515672_2632</name>
</gene>
<dbReference type="Proteomes" id="UP000198882">
    <property type="component" value="Unassembled WGS sequence"/>
</dbReference>
<dbReference type="PROSITE" id="PS50109">
    <property type="entry name" value="HIS_KIN"/>
    <property type="match status" value="1"/>
</dbReference>
<dbReference type="Pfam" id="PF00512">
    <property type="entry name" value="HisKA"/>
    <property type="match status" value="1"/>
</dbReference>
<dbReference type="PRINTS" id="PR00344">
    <property type="entry name" value="BCTRLSENSOR"/>
</dbReference>
<dbReference type="RefSeq" id="WP_090307101.1">
    <property type="nucleotide sequence ID" value="NZ_FNFE01000003.1"/>
</dbReference>
<dbReference type="InterPro" id="IPR036097">
    <property type="entry name" value="HisK_dim/P_sf"/>
</dbReference>
<dbReference type="GO" id="GO:0007234">
    <property type="term" value="P:osmosensory signaling via phosphorelay pathway"/>
    <property type="evidence" value="ECO:0007669"/>
    <property type="project" value="TreeGrafter"/>
</dbReference>
<evidence type="ECO:0000256" key="6">
    <source>
        <dbReference type="SAM" id="Coils"/>
    </source>
</evidence>
<proteinExistence type="predicted"/>
<dbReference type="GO" id="GO:0000156">
    <property type="term" value="F:phosphorelay response regulator activity"/>
    <property type="evidence" value="ECO:0007669"/>
    <property type="project" value="TreeGrafter"/>
</dbReference>
<dbReference type="SUPFAM" id="SSF47384">
    <property type="entry name" value="Homodimeric domain of signal transducing histidine kinase"/>
    <property type="match status" value="1"/>
</dbReference>
<feature type="region of interest" description="Disordered" evidence="7">
    <location>
        <begin position="372"/>
        <end position="417"/>
    </location>
</feature>
<evidence type="ECO:0000256" key="5">
    <source>
        <dbReference type="ARBA" id="ARBA00022777"/>
    </source>
</evidence>
<evidence type="ECO:0000256" key="8">
    <source>
        <dbReference type="SAM" id="Phobius"/>
    </source>
</evidence>
<keyword evidence="3" id="KW-0597">Phosphoprotein</keyword>
<dbReference type="SMART" id="SM00388">
    <property type="entry name" value="HisKA"/>
    <property type="match status" value="1"/>
</dbReference>
<dbReference type="InterPro" id="IPR003594">
    <property type="entry name" value="HATPase_dom"/>
</dbReference>
<feature type="coiled-coil region" evidence="6">
    <location>
        <begin position="137"/>
        <end position="174"/>
    </location>
</feature>
<evidence type="ECO:0000256" key="1">
    <source>
        <dbReference type="ARBA" id="ARBA00000085"/>
    </source>
</evidence>
<keyword evidence="11" id="KW-1185">Reference proteome</keyword>
<dbReference type="OrthoDB" id="163701at2157"/>
<dbReference type="InterPro" id="IPR004358">
    <property type="entry name" value="Sig_transdc_His_kin-like_C"/>
</dbReference>